<organism evidence="2 3">
    <name type="scientific">Hymenoscyphus fraxineus</name>
    <dbReference type="NCBI Taxonomy" id="746836"/>
    <lineage>
        <taxon>Eukaryota</taxon>
        <taxon>Fungi</taxon>
        <taxon>Dikarya</taxon>
        <taxon>Ascomycota</taxon>
        <taxon>Pezizomycotina</taxon>
        <taxon>Leotiomycetes</taxon>
        <taxon>Helotiales</taxon>
        <taxon>Helotiaceae</taxon>
        <taxon>Hymenoscyphus</taxon>
    </lineage>
</organism>
<name>A0A9N9LCF4_9HELO</name>
<dbReference type="EMBL" id="CAJVRL010000103">
    <property type="protein sequence ID" value="CAG8960912.1"/>
    <property type="molecule type" value="Genomic_DNA"/>
</dbReference>
<feature type="compositionally biased region" description="Acidic residues" evidence="1">
    <location>
        <begin position="250"/>
        <end position="264"/>
    </location>
</feature>
<evidence type="ECO:0000256" key="1">
    <source>
        <dbReference type="SAM" id="MobiDB-lite"/>
    </source>
</evidence>
<gene>
    <name evidence="2" type="ORF">HYFRA_00002450</name>
</gene>
<reference evidence="2" key="1">
    <citation type="submission" date="2021-07" db="EMBL/GenBank/DDBJ databases">
        <authorList>
            <person name="Durling M."/>
        </authorList>
    </citation>
    <scope>NUCLEOTIDE SEQUENCE</scope>
</reference>
<feature type="compositionally biased region" description="Polar residues" evidence="1">
    <location>
        <begin position="240"/>
        <end position="249"/>
    </location>
</feature>
<proteinExistence type="predicted"/>
<sequence>MDRNEDNHQAITTGAADQEDHRSSDPAGTPHDRPDAGVLASSNNISFYGLARHDHTQGFGTFDFSEPSHLESFRFRFGKGYKGTEPRNQSLIAAMYREYANKHRWRKPRQKILLNRFEQPFRLLDLPQEVRDTIYGFILEPLLDDESSVDGVTGIEGGIFFYLESGEDWDQKREDDETFTIVRRYPTDAHPGDPQSDPDHYLNVYQRFMHGTTEPDDYLSASGFFASFPEHVSVISGLSECSESPTWTGSEDDSDSDDSEDGLADEGNSQSDIEDHEWVPVFGCRLRIIRKTAREMQKSKKDCARHPYARQNFPCKCVVAELNAYEAIRCMSHVSRQVSLEVGNVMWRNSTLLVDELNSLPAFVRHHPLALRQIKKLAFTLTYEKDLTDTLTSELSLTFAIIRRYMALQYISIAFYTTNDCLREVLEGKELRTWRDLFKNMKMDDNMTSKRGLEIRRIDGIDPFDKNLPDQYDKLLAGLWVPDRVRGSYSKELGLLGSFEDALRKDT</sequence>
<evidence type="ECO:0000313" key="2">
    <source>
        <dbReference type="EMBL" id="CAG8960912.1"/>
    </source>
</evidence>
<dbReference type="OrthoDB" id="5272396at2759"/>
<comment type="caution">
    <text evidence="2">The sequence shown here is derived from an EMBL/GenBank/DDBJ whole genome shotgun (WGS) entry which is preliminary data.</text>
</comment>
<accession>A0A9N9LCF4</accession>
<evidence type="ECO:0000313" key="3">
    <source>
        <dbReference type="Proteomes" id="UP000696280"/>
    </source>
</evidence>
<feature type="region of interest" description="Disordered" evidence="1">
    <location>
        <begin position="1"/>
        <end position="38"/>
    </location>
</feature>
<feature type="region of interest" description="Disordered" evidence="1">
    <location>
        <begin position="240"/>
        <end position="271"/>
    </location>
</feature>
<protein>
    <submittedName>
        <fullName evidence="2">Uncharacterized protein</fullName>
    </submittedName>
</protein>
<dbReference type="AlphaFoldDB" id="A0A9N9LCF4"/>
<feature type="compositionally biased region" description="Basic and acidic residues" evidence="1">
    <location>
        <begin position="18"/>
        <end position="35"/>
    </location>
</feature>
<keyword evidence="3" id="KW-1185">Reference proteome</keyword>
<dbReference type="Proteomes" id="UP000696280">
    <property type="component" value="Unassembled WGS sequence"/>
</dbReference>